<dbReference type="Proteomes" id="UP000480178">
    <property type="component" value="Chromosome"/>
</dbReference>
<evidence type="ECO:0000259" key="1">
    <source>
        <dbReference type="Pfam" id="PF00534"/>
    </source>
</evidence>
<dbReference type="InterPro" id="IPR050194">
    <property type="entry name" value="Glycosyltransferase_grp1"/>
</dbReference>
<keyword evidence="4" id="KW-1185">Reference proteome</keyword>
<dbReference type="InterPro" id="IPR028098">
    <property type="entry name" value="Glyco_trans_4-like_N"/>
</dbReference>
<accession>A0A6C0GTW9</accession>
<feature type="domain" description="Glycosyl transferase family 1" evidence="1">
    <location>
        <begin position="211"/>
        <end position="363"/>
    </location>
</feature>
<dbReference type="CDD" id="cd03801">
    <property type="entry name" value="GT4_PimA-like"/>
    <property type="match status" value="1"/>
</dbReference>
<protein>
    <submittedName>
        <fullName evidence="3">Glycosyltransferase family 4 protein</fullName>
    </submittedName>
</protein>
<keyword evidence="3" id="KW-0808">Transferase</keyword>
<name>A0A6C0GTW9_9BACT</name>
<evidence type="ECO:0000313" key="3">
    <source>
        <dbReference type="EMBL" id="QHT71625.1"/>
    </source>
</evidence>
<gene>
    <name evidence="3" type="ORF">GXP67_35630</name>
</gene>
<proteinExistence type="predicted"/>
<organism evidence="3 4">
    <name type="scientific">Rhodocytophaga rosea</name>
    <dbReference type="NCBI Taxonomy" id="2704465"/>
    <lineage>
        <taxon>Bacteria</taxon>
        <taxon>Pseudomonadati</taxon>
        <taxon>Bacteroidota</taxon>
        <taxon>Cytophagia</taxon>
        <taxon>Cytophagales</taxon>
        <taxon>Rhodocytophagaceae</taxon>
        <taxon>Rhodocytophaga</taxon>
    </lineage>
</organism>
<sequence>MRILLIHNKYQQKGGEDVVFGAEGELMASHGHTVERLLFDNSQIKSAKDVILSGIGSVYNVQSANRVDAVIRFFQPDIIHVHNFFPLASPAVFFVAAKFGVPVIVTLHNYRLICPSYSLYYDGKIYEKSIHKVFPIDAILKGVYRESKIQTASTVLMTGIHKLTGTWKNKVDRYIVLTEFAKNKFLDSSLQVPTEQLIVKPNFTDDLGIGEEQRENFFLFIGRLTGEKGIQTVLDAAATGKFTLKIIGDGPLKETVESYAARYPNILYAGFQQKPFIISELKKCRALVFPSVWYEGFPMTILEAFSTGTPVITSKLGGMAEIVDDLQNGLHFLPGNSADLVDKIQVLSADAKLSIQLGKQARQDYLDKYTPEKNYTLLLSIYEQAIAAKKHKQPA</sequence>
<dbReference type="KEGG" id="rhoz:GXP67_35630"/>
<evidence type="ECO:0000259" key="2">
    <source>
        <dbReference type="Pfam" id="PF13439"/>
    </source>
</evidence>
<evidence type="ECO:0000313" key="4">
    <source>
        <dbReference type="Proteomes" id="UP000480178"/>
    </source>
</evidence>
<dbReference type="Pfam" id="PF00534">
    <property type="entry name" value="Glycos_transf_1"/>
    <property type="match status" value="1"/>
</dbReference>
<dbReference type="InterPro" id="IPR001296">
    <property type="entry name" value="Glyco_trans_1"/>
</dbReference>
<dbReference type="RefSeq" id="WP_162447560.1">
    <property type="nucleotide sequence ID" value="NZ_CP048222.1"/>
</dbReference>
<dbReference type="GO" id="GO:0016757">
    <property type="term" value="F:glycosyltransferase activity"/>
    <property type="evidence" value="ECO:0007669"/>
    <property type="project" value="InterPro"/>
</dbReference>
<dbReference type="PANTHER" id="PTHR45947:SF13">
    <property type="entry name" value="TRANSFERASE"/>
    <property type="match status" value="1"/>
</dbReference>
<dbReference type="SUPFAM" id="SSF53756">
    <property type="entry name" value="UDP-Glycosyltransferase/glycogen phosphorylase"/>
    <property type="match status" value="1"/>
</dbReference>
<dbReference type="AlphaFoldDB" id="A0A6C0GTW9"/>
<dbReference type="EMBL" id="CP048222">
    <property type="protein sequence ID" value="QHT71625.1"/>
    <property type="molecule type" value="Genomic_DNA"/>
</dbReference>
<feature type="domain" description="Glycosyltransferase subfamily 4-like N-terminal" evidence="2">
    <location>
        <begin position="58"/>
        <end position="203"/>
    </location>
</feature>
<dbReference type="Gene3D" id="3.40.50.2000">
    <property type="entry name" value="Glycogen Phosphorylase B"/>
    <property type="match status" value="2"/>
</dbReference>
<reference evidence="3 4" key="1">
    <citation type="submission" date="2020-01" db="EMBL/GenBank/DDBJ databases">
        <authorList>
            <person name="Kim M.K."/>
        </authorList>
    </citation>
    <scope>NUCLEOTIDE SEQUENCE [LARGE SCALE GENOMIC DNA]</scope>
    <source>
        <strain evidence="3 4">172606-1</strain>
    </source>
</reference>
<dbReference type="PANTHER" id="PTHR45947">
    <property type="entry name" value="SULFOQUINOVOSYL TRANSFERASE SQD2"/>
    <property type="match status" value="1"/>
</dbReference>
<dbReference type="Pfam" id="PF13439">
    <property type="entry name" value="Glyco_transf_4"/>
    <property type="match status" value="1"/>
</dbReference>